<evidence type="ECO:0000256" key="6">
    <source>
        <dbReference type="SAM" id="MobiDB-lite"/>
    </source>
</evidence>
<evidence type="ECO:0000256" key="7">
    <source>
        <dbReference type="SAM" id="Phobius"/>
    </source>
</evidence>
<keyword evidence="7" id="KW-0472">Membrane</keyword>
<evidence type="ECO:0000259" key="9">
    <source>
        <dbReference type="Pfam" id="PF08281"/>
    </source>
</evidence>
<gene>
    <name evidence="10" type="ORF">Sipo8835_40390</name>
</gene>
<proteinExistence type="inferred from homology"/>
<comment type="similarity">
    <text evidence="1">Belongs to the sigma-70 factor family. ECF subfamily.</text>
</comment>
<dbReference type="PANTHER" id="PTHR43133">
    <property type="entry name" value="RNA POLYMERASE ECF-TYPE SIGMA FACTO"/>
    <property type="match status" value="1"/>
</dbReference>
<evidence type="ECO:0000259" key="8">
    <source>
        <dbReference type="Pfam" id="PF04542"/>
    </source>
</evidence>
<dbReference type="AlphaFoldDB" id="A0AAE8VWB9"/>
<dbReference type="GO" id="GO:0016987">
    <property type="term" value="F:sigma factor activity"/>
    <property type="evidence" value="ECO:0007669"/>
    <property type="project" value="UniProtKB-KW"/>
</dbReference>
<dbReference type="InterPro" id="IPR014284">
    <property type="entry name" value="RNA_pol_sigma-70_dom"/>
</dbReference>
<keyword evidence="7" id="KW-0812">Transmembrane</keyword>
<feature type="domain" description="RNA polymerase sigma factor 70 region 4 type 2" evidence="9">
    <location>
        <begin position="116"/>
        <end position="167"/>
    </location>
</feature>
<evidence type="ECO:0000313" key="10">
    <source>
        <dbReference type="EMBL" id="TQE18219.1"/>
    </source>
</evidence>
<evidence type="ECO:0000313" key="11">
    <source>
        <dbReference type="Proteomes" id="UP000318720"/>
    </source>
</evidence>
<dbReference type="Proteomes" id="UP000318720">
    <property type="component" value="Unassembled WGS sequence"/>
</dbReference>
<comment type="caution">
    <text evidence="10">The sequence shown here is derived from an EMBL/GenBank/DDBJ whole genome shotgun (WGS) entry which is preliminary data.</text>
</comment>
<name>A0AAE8VWB9_9ACTN</name>
<protein>
    <submittedName>
        <fullName evidence="10">RNA polymerase sigma factor</fullName>
    </submittedName>
</protein>
<keyword evidence="3" id="KW-0731">Sigma factor</keyword>
<feature type="region of interest" description="Disordered" evidence="6">
    <location>
        <begin position="276"/>
        <end position="316"/>
    </location>
</feature>
<dbReference type="InterPro" id="IPR036388">
    <property type="entry name" value="WH-like_DNA-bd_sf"/>
</dbReference>
<evidence type="ECO:0000256" key="4">
    <source>
        <dbReference type="ARBA" id="ARBA00023125"/>
    </source>
</evidence>
<keyword evidence="4" id="KW-0238">DNA-binding</keyword>
<sequence length="316" mass="34825">MAERAPDAAVHLDDVHRQYYAEMSALTRRLLAEEGVPESVLGAEDVVQSAFTKALRAPERIHEPRAYLYAVIRNDVRAAGRRNRARAEASATRAGHARALGEVHVADFSDLIANRMAVYRALDCLPPPQRTAVWATKALDYTQAETAEVMGKAPGTVATHVLRAVAAIRANLVAVLAAIVSGLVIASGRILQVVPASGGDRDLEPQDLSDDGLIYLAGALLLGVALAAWGFRAWRQRRWEFNDSGTFAQQPVAERIRAGLEQWWWKTKIRRSSPRRRVRDDTTEYARTRTRLPDPWGHDSATAPGAEPKTTQRAEE</sequence>
<feature type="transmembrane region" description="Helical" evidence="7">
    <location>
        <begin position="172"/>
        <end position="192"/>
    </location>
</feature>
<keyword evidence="7" id="KW-1133">Transmembrane helix</keyword>
<reference evidence="10 11" key="1">
    <citation type="submission" date="2019-03" db="EMBL/GenBank/DDBJ databases">
        <title>Comparative genomic analyses of the sweetpotato soil rot pathogen, Streptomyces ipomoeae.</title>
        <authorList>
            <person name="Ruschel Soares N."/>
            <person name="Badger J.H."/>
            <person name="Huguet-Tapia J.C."/>
            <person name="Clark C.A."/>
            <person name="Pettis G.S."/>
        </authorList>
    </citation>
    <scope>NUCLEOTIDE SEQUENCE [LARGE SCALE GENOMIC DNA]</scope>
    <source>
        <strain evidence="10 11">88-35</strain>
    </source>
</reference>
<organism evidence="10 11">
    <name type="scientific">Streptomyces ipomoeae</name>
    <dbReference type="NCBI Taxonomy" id="103232"/>
    <lineage>
        <taxon>Bacteria</taxon>
        <taxon>Bacillati</taxon>
        <taxon>Actinomycetota</taxon>
        <taxon>Actinomycetes</taxon>
        <taxon>Kitasatosporales</taxon>
        <taxon>Streptomycetaceae</taxon>
        <taxon>Streptomyces</taxon>
    </lineage>
</organism>
<dbReference type="NCBIfam" id="TIGR02937">
    <property type="entry name" value="sigma70-ECF"/>
    <property type="match status" value="1"/>
</dbReference>
<dbReference type="Gene3D" id="1.10.1740.10">
    <property type="match status" value="1"/>
</dbReference>
<dbReference type="InterPro" id="IPR007627">
    <property type="entry name" value="RNA_pol_sigma70_r2"/>
</dbReference>
<keyword evidence="5" id="KW-0804">Transcription</keyword>
<dbReference type="GO" id="GO:0003677">
    <property type="term" value="F:DNA binding"/>
    <property type="evidence" value="ECO:0007669"/>
    <property type="project" value="UniProtKB-KW"/>
</dbReference>
<dbReference type="PANTHER" id="PTHR43133:SF8">
    <property type="entry name" value="RNA POLYMERASE SIGMA FACTOR HI_1459-RELATED"/>
    <property type="match status" value="1"/>
</dbReference>
<dbReference type="Pfam" id="PF04542">
    <property type="entry name" value="Sigma70_r2"/>
    <property type="match status" value="1"/>
</dbReference>
<keyword evidence="2" id="KW-0805">Transcription regulation</keyword>
<dbReference type="Pfam" id="PF08281">
    <property type="entry name" value="Sigma70_r4_2"/>
    <property type="match status" value="1"/>
</dbReference>
<accession>A0AAE8VWB9</accession>
<dbReference type="Gene3D" id="1.10.10.10">
    <property type="entry name" value="Winged helix-like DNA-binding domain superfamily/Winged helix DNA-binding domain"/>
    <property type="match status" value="1"/>
</dbReference>
<evidence type="ECO:0000256" key="3">
    <source>
        <dbReference type="ARBA" id="ARBA00023082"/>
    </source>
</evidence>
<feature type="domain" description="RNA polymerase sigma-70 region 2" evidence="8">
    <location>
        <begin position="41"/>
        <end position="84"/>
    </location>
</feature>
<feature type="transmembrane region" description="Helical" evidence="7">
    <location>
        <begin position="212"/>
        <end position="231"/>
    </location>
</feature>
<dbReference type="SUPFAM" id="SSF88946">
    <property type="entry name" value="Sigma2 domain of RNA polymerase sigma factors"/>
    <property type="match status" value="1"/>
</dbReference>
<evidence type="ECO:0000256" key="5">
    <source>
        <dbReference type="ARBA" id="ARBA00023163"/>
    </source>
</evidence>
<dbReference type="InterPro" id="IPR013324">
    <property type="entry name" value="RNA_pol_sigma_r3/r4-like"/>
</dbReference>
<dbReference type="EMBL" id="SPAZ01000327">
    <property type="protein sequence ID" value="TQE18219.1"/>
    <property type="molecule type" value="Genomic_DNA"/>
</dbReference>
<dbReference type="SUPFAM" id="SSF88659">
    <property type="entry name" value="Sigma3 and sigma4 domains of RNA polymerase sigma factors"/>
    <property type="match status" value="1"/>
</dbReference>
<evidence type="ECO:0000256" key="1">
    <source>
        <dbReference type="ARBA" id="ARBA00010641"/>
    </source>
</evidence>
<dbReference type="InterPro" id="IPR013325">
    <property type="entry name" value="RNA_pol_sigma_r2"/>
</dbReference>
<dbReference type="GO" id="GO:0006352">
    <property type="term" value="P:DNA-templated transcription initiation"/>
    <property type="evidence" value="ECO:0007669"/>
    <property type="project" value="InterPro"/>
</dbReference>
<feature type="compositionally biased region" description="Basic and acidic residues" evidence="6">
    <location>
        <begin position="278"/>
        <end position="287"/>
    </location>
</feature>
<evidence type="ECO:0000256" key="2">
    <source>
        <dbReference type="ARBA" id="ARBA00023015"/>
    </source>
</evidence>
<dbReference type="InterPro" id="IPR013249">
    <property type="entry name" value="RNA_pol_sigma70_r4_t2"/>
</dbReference>
<dbReference type="InterPro" id="IPR039425">
    <property type="entry name" value="RNA_pol_sigma-70-like"/>
</dbReference>
<dbReference type="RefSeq" id="WP_141585828.1">
    <property type="nucleotide sequence ID" value="NZ_SPAZ01000327.1"/>
</dbReference>